<dbReference type="RefSeq" id="WP_229432695.1">
    <property type="nucleotide sequence ID" value="NZ_JAJHPV010000013.1"/>
</dbReference>
<reference evidence="2 3" key="1">
    <citation type="submission" date="2021-11" db="EMBL/GenBank/DDBJ databases">
        <authorList>
            <person name="Huq M.A."/>
        </authorList>
    </citation>
    <scope>NUCLEOTIDE SEQUENCE [LARGE SCALE GENOMIC DNA]</scope>
    <source>
        <strain evidence="2 3">MAHUQ-52</strain>
    </source>
</reference>
<organism evidence="2 3">
    <name type="scientific">Massilia agrisoli</name>
    <dbReference type="NCBI Taxonomy" id="2892444"/>
    <lineage>
        <taxon>Bacteria</taxon>
        <taxon>Pseudomonadati</taxon>
        <taxon>Pseudomonadota</taxon>
        <taxon>Betaproteobacteria</taxon>
        <taxon>Burkholderiales</taxon>
        <taxon>Oxalobacteraceae</taxon>
        <taxon>Telluria group</taxon>
        <taxon>Massilia</taxon>
    </lineage>
</organism>
<evidence type="ECO:0000313" key="3">
    <source>
        <dbReference type="Proteomes" id="UP001198701"/>
    </source>
</evidence>
<feature type="compositionally biased region" description="Basic and acidic residues" evidence="1">
    <location>
        <begin position="28"/>
        <end position="52"/>
    </location>
</feature>
<name>A0ABS8IT59_9BURK</name>
<dbReference type="EMBL" id="JAJHPV010000013">
    <property type="protein sequence ID" value="MCC6071810.1"/>
    <property type="molecule type" value="Genomic_DNA"/>
</dbReference>
<comment type="caution">
    <text evidence="2">The sequence shown here is derived from an EMBL/GenBank/DDBJ whole genome shotgun (WGS) entry which is preliminary data.</text>
</comment>
<dbReference type="Proteomes" id="UP001198701">
    <property type="component" value="Unassembled WGS sequence"/>
</dbReference>
<feature type="region of interest" description="Disordered" evidence="1">
    <location>
        <begin position="1"/>
        <end position="65"/>
    </location>
</feature>
<evidence type="ECO:0000256" key="1">
    <source>
        <dbReference type="SAM" id="MobiDB-lite"/>
    </source>
</evidence>
<evidence type="ECO:0000313" key="2">
    <source>
        <dbReference type="EMBL" id="MCC6071810.1"/>
    </source>
</evidence>
<proteinExistence type="predicted"/>
<sequence length="65" mass="6901">MNDDKPKQPEQPVSSATPAPAAKPGAEASRKPAEADRDERKPEDLTAEDLRLMADTMPGEGPGDD</sequence>
<protein>
    <submittedName>
        <fullName evidence="2">Uncharacterized protein</fullName>
    </submittedName>
</protein>
<gene>
    <name evidence="2" type="ORF">LMJ30_12650</name>
</gene>
<accession>A0ABS8IT59</accession>
<keyword evidence="3" id="KW-1185">Reference proteome</keyword>